<dbReference type="AlphaFoldDB" id="A0A6J7CB09"/>
<sequence length="286" mass="32361">MRANEIVNKGTYQPPELAVGDTILKGKFKNSPAEIKGFTKDKHDQPVLKTNKGEVQLFKPRVVKLMPEKLDEYERGTPNSKEIFAKLKNLGYKQLGFGEDATVWTKDENHVIKILMPSRSIPSNVTNAEKGFMTFYDFCKKHPELPNLPHFIDIGGHGHSAFEINGTPYRQIAMERLRPIKNGSFEEAMVWILSDLAKYRVPWDNIVAILKKSETWATDPNMSNMPKLVASGLTDPVVNKQYGILYLTMSRLYHAGLKSGLGWDLHTENAMLRPDGTIVIVDPFFT</sequence>
<name>A0A6J7CB09_9ZZZZ</name>
<protein>
    <submittedName>
        <fullName evidence="1">Unannotated protein</fullName>
    </submittedName>
</protein>
<proteinExistence type="predicted"/>
<gene>
    <name evidence="1" type="ORF">UFOPK3267_02251</name>
</gene>
<evidence type="ECO:0000313" key="1">
    <source>
        <dbReference type="EMBL" id="CAB4852723.1"/>
    </source>
</evidence>
<reference evidence="1" key="1">
    <citation type="submission" date="2020-05" db="EMBL/GenBank/DDBJ databases">
        <authorList>
            <person name="Chiriac C."/>
            <person name="Salcher M."/>
            <person name="Ghai R."/>
            <person name="Kavagutti S V."/>
        </authorList>
    </citation>
    <scope>NUCLEOTIDE SEQUENCE</scope>
</reference>
<dbReference type="EMBL" id="CAFBIY010000149">
    <property type="protein sequence ID" value="CAB4852723.1"/>
    <property type="molecule type" value="Genomic_DNA"/>
</dbReference>
<organism evidence="1">
    <name type="scientific">freshwater metagenome</name>
    <dbReference type="NCBI Taxonomy" id="449393"/>
    <lineage>
        <taxon>unclassified sequences</taxon>
        <taxon>metagenomes</taxon>
        <taxon>ecological metagenomes</taxon>
    </lineage>
</organism>
<accession>A0A6J7CB09</accession>